<accession>A0A2D3LIW8</accession>
<dbReference type="EMBL" id="CP024727">
    <property type="protein sequence ID" value="ATV30481.1"/>
    <property type="molecule type" value="Genomic_DNA"/>
</dbReference>
<sequence>MDDTSQNMFTEGLSLYTQVLKFPLSYKVTQYNELNMKGMILNVTKTEFDFNIASFNKTDEGAIIHIKLGSHRLLEYKGIFKKFIDFMSLFNIPFADIQLRLNSKGIPVEVLNQPEIFTRWVNLREGELKTFLTDNSVKPIIEGADKDFSDSLQAIKDSLFYQFLLPPVYGECSQKPIHKVIVQSQLYQSEKFPVAIEENFISSTPQEVEIIQAGKFNIDWSKLETLYDKQYKAICNDAKFDYNVLYQAKYRYLTRYGVMRDCIAEFLENTANKSIVSKQTFNIQFIKTN</sequence>
<dbReference type="AlphaFoldDB" id="A0A2D3LIW8"/>
<dbReference type="Proteomes" id="UP000230742">
    <property type="component" value="Chromosome 1"/>
</dbReference>
<reference evidence="1 2" key="1">
    <citation type="submission" date="2017-11" db="EMBL/GenBank/DDBJ databases">
        <title>Genome sequencing of Prevotella intermedia KCOM 1949.</title>
        <authorList>
            <person name="Kook J.-K."/>
            <person name="Park S.-N."/>
            <person name="Lim Y.K."/>
        </authorList>
    </citation>
    <scope>NUCLEOTIDE SEQUENCE [LARGE SCALE GENOMIC DNA]</scope>
    <source>
        <strain evidence="1 2">KCOM 1949</strain>
    </source>
</reference>
<organism evidence="1 2">
    <name type="scientific">Prevotella intermedia</name>
    <dbReference type="NCBI Taxonomy" id="28131"/>
    <lineage>
        <taxon>Bacteria</taxon>
        <taxon>Pseudomonadati</taxon>
        <taxon>Bacteroidota</taxon>
        <taxon>Bacteroidia</taxon>
        <taxon>Bacteroidales</taxon>
        <taxon>Prevotellaceae</taxon>
        <taxon>Prevotella</taxon>
    </lineage>
</organism>
<name>A0A2D3LIW8_PREIN</name>
<protein>
    <submittedName>
        <fullName evidence="1">Uncharacterized protein</fullName>
    </submittedName>
</protein>
<evidence type="ECO:0000313" key="2">
    <source>
        <dbReference type="Proteomes" id="UP000230742"/>
    </source>
</evidence>
<evidence type="ECO:0000313" key="1">
    <source>
        <dbReference type="EMBL" id="ATV30481.1"/>
    </source>
</evidence>
<gene>
    <name evidence="1" type="ORF">CTM46_02830</name>
</gene>
<proteinExistence type="predicted"/>
<dbReference type="RefSeq" id="WP_100013788.1">
    <property type="nucleotide sequence ID" value="NZ_CP024727.1"/>
</dbReference>